<dbReference type="AlphaFoldDB" id="A0A5C6CKG8"/>
<evidence type="ECO:0000313" key="6">
    <source>
        <dbReference type="EMBL" id="TWU24948.1"/>
    </source>
</evidence>
<evidence type="ECO:0000256" key="4">
    <source>
        <dbReference type="ARBA" id="ARBA00029440"/>
    </source>
</evidence>
<evidence type="ECO:0000256" key="3">
    <source>
        <dbReference type="ARBA" id="ARBA00023102"/>
    </source>
</evidence>
<comment type="caution">
    <text evidence="6">The sequence shown here is derived from an EMBL/GenBank/DDBJ whole genome shotgun (WGS) entry which is preliminary data.</text>
</comment>
<evidence type="ECO:0000313" key="7">
    <source>
        <dbReference type="Proteomes" id="UP000316304"/>
    </source>
</evidence>
<comment type="similarity">
    <text evidence="1 5">Belongs to the HisA/HisF family.</text>
</comment>
<accession>A0A5C6CKG8</accession>
<dbReference type="Pfam" id="PF00977">
    <property type="entry name" value="His_biosynth"/>
    <property type="match status" value="1"/>
</dbReference>
<sequence>MPTSSLSDPTLCAHLVAVVDLKSGFAVHAVAGHRHAYQPISLAGEKGGDPFALVSYYANQGLRALYIADLDSIQGGVPQSDLLRRLISSEPRWDQVIVDIGWSESSLTTSFLAYAREHKNVFVVFPTECAAGTRSLRQVHGQFAASQTVLGMDYHDGVFLGGENSERDWLEQADRLGIDRSVILDTATVGTSRGPSIAATCQRIHHWVPHMKLYSGGGVRDAVDVKLLLDSGCDHCLVATALLPR</sequence>
<name>A0A5C6CKG8_9BACT</name>
<dbReference type="Gene3D" id="3.20.20.70">
    <property type="entry name" value="Aldolase class I"/>
    <property type="match status" value="1"/>
</dbReference>
<evidence type="ECO:0000256" key="2">
    <source>
        <dbReference type="ARBA" id="ARBA00022605"/>
    </source>
</evidence>
<organism evidence="6 7">
    <name type="scientific">Novipirellula galeiformis</name>
    <dbReference type="NCBI Taxonomy" id="2528004"/>
    <lineage>
        <taxon>Bacteria</taxon>
        <taxon>Pseudomonadati</taxon>
        <taxon>Planctomycetota</taxon>
        <taxon>Planctomycetia</taxon>
        <taxon>Pirellulales</taxon>
        <taxon>Pirellulaceae</taxon>
        <taxon>Novipirellula</taxon>
    </lineage>
</organism>
<dbReference type="SUPFAM" id="SSF51366">
    <property type="entry name" value="Ribulose-phoshate binding barrel"/>
    <property type="match status" value="1"/>
</dbReference>
<keyword evidence="2 5" id="KW-0028">Amino-acid biosynthesis</keyword>
<protein>
    <submittedName>
        <fullName evidence="6">1-(5-phosphoribosyl)-5-[(5-phosphoribosylamino)methylideneamino] imidazole-4-carboxamide isomerase</fullName>
    </submittedName>
</protein>
<gene>
    <name evidence="6" type="ORF">Pla52o_12450</name>
</gene>
<dbReference type="RefSeq" id="WP_146593671.1">
    <property type="nucleotide sequence ID" value="NZ_SJPT01000002.1"/>
</dbReference>
<keyword evidence="3 5" id="KW-0368">Histidine biosynthesis</keyword>
<proteinExistence type="inferred from homology"/>
<dbReference type="InterPro" id="IPR013785">
    <property type="entry name" value="Aldolase_TIM"/>
</dbReference>
<dbReference type="GO" id="GO:0016853">
    <property type="term" value="F:isomerase activity"/>
    <property type="evidence" value="ECO:0007669"/>
    <property type="project" value="UniProtKB-KW"/>
</dbReference>
<dbReference type="OrthoDB" id="1796087at2"/>
<dbReference type="GO" id="GO:0000105">
    <property type="term" value="P:L-histidine biosynthetic process"/>
    <property type="evidence" value="ECO:0007669"/>
    <property type="project" value="UniProtKB-KW"/>
</dbReference>
<comment type="pathway">
    <text evidence="4">Amino-acid biosynthesis.</text>
</comment>
<keyword evidence="7" id="KW-1185">Reference proteome</keyword>
<dbReference type="InterPro" id="IPR006062">
    <property type="entry name" value="His_biosynth"/>
</dbReference>
<dbReference type="EMBL" id="SJPT01000002">
    <property type="protein sequence ID" value="TWU24948.1"/>
    <property type="molecule type" value="Genomic_DNA"/>
</dbReference>
<dbReference type="InterPro" id="IPR011060">
    <property type="entry name" value="RibuloseP-bd_barrel"/>
</dbReference>
<evidence type="ECO:0000256" key="5">
    <source>
        <dbReference type="RuleBase" id="RU003657"/>
    </source>
</evidence>
<evidence type="ECO:0000256" key="1">
    <source>
        <dbReference type="ARBA" id="ARBA00009667"/>
    </source>
</evidence>
<keyword evidence="6" id="KW-0413">Isomerase</keyword>
<reference evidence="6 7" key="1">
    <citation type="submission" date="2019-02" db="EMBL/GenBank/DDBJ databases">
        <title>Deep-cultivation of Planctomycetes and their phenomic and genomic characterization uncovers novel biology.</title>
        <authorList>
            <person name="Wiegand S."/>
            <person name="Jogler M."/>
            <person name="Boedeker C."/>
            <person name="Pinto D."/>
            <person name="Vollmers J."/>
            <person name="Rivas-Marin E."/>
            <person name="Kohn T."/>
            <person name="Peeters S.H."/>
            <person name="Heuer A."/>
            <person name="Rast P."/>
            <person name="Oberbeckmann S."/>
            <person name="Bunk B."/>
            <person name="Jeske O."/>
            <person name="Meyerdierks A."/>
            <person name="Storesund J.E."/>
            <person name="Kallscheuer N."/>
            <person name="Luecker S."/>
            <person name="Lage O.M."/>
            <person name="Pohl T."/>
            <person name="Merkel B.J."/>
            <person name="Hornburger P."/>
            <person name="Mueller R.-W."/>
            <person name="Bruemmer F."/>
            <person name="Labrenz M."/>
            <person name="Spormann A.M."/>
            <person name="Op Den Camp H."/>
            <person name="Overmann J."/>
            <person name="Amann R."/>
            <person name="Jetten M.S.M."/>
            <person name="Mascher T."/>
            <person name="Medema M.H."/>
            <person name="Devos D.P."/>
            <person name="Kaster A.-K."/>
            <person name="Ovreas L."/>
            <person name="Rohde M."/>
            <person name="Galperin M.Y."/>
            <person name="Jogler C."/>
        </authorList>
    </citation>
    <scope>NUCLEOTIDE SEQUENCE [LARGE SCALE GENOMIC DNA]</scope>
    <source>
        <strain evidence="6 7">Pla52o</strain>
    </source>
</reference>
<dbReference type="Proteomes" id="UP000316304">
    <property type="component" value="Unassembled WGS sequence"/>
</dbReference>